<protein>
    <recommendedName>
        <fullName evidence="4">3-isopropylmalate dehydratase</fullName>
    </recommendedName>
</protein>
<accession>C7DI61</accession>
<dbReference type="InterPro" id="IPR038389">
    <property type="entry name" value="PSMG2_sf"/>
</dbReference>
<dbReference type="Pfam" id="PF09754">
    <property type="entry name" value="PAC2"/>
    <property type="match status" value="1"/>
</dbReference>
<keyword evidence="1" id="KW-0175">Coiled coil</keyword>
<dbReference type="Proteomes" id="UP000332487">
    <property type="component" value="Unassembled WGS sequence"/>
</dbReference>
<dbReference type="SUPFAM" id="SSF159659">
    <property type="entry name" value="Cgl1923-like"/>
    <property type="match status" value="1"/>
</dbReference>
<sequence length="257" mass="28147">MVCGNMIEIKLIKKIDLEGYTLIEGFPGIGLVGPMAISYMVDKLNVDYCGYIESDKFPPLVSIHKGKPMPPVRLYVSKKDKFVFIFAEFSIPVDLVFELSESISKFVVANKLDRIISIGGTPYPKDVTNSNEKDKNLIFGIASSDSLTKEIEKAGIESINEGVASGISALLLSNSVVNGTNDLTLLVPVNPEIIDPKYAEVAITAINKLLHLDIDIADLEKEAQSVEAKIRDLIKKNKETHETLKKVTDATGPSMYA</sequence>
<dbReference type="InterPro" id="IPR019151">
    <property type="entry name" value="Proteasome_assmbl_chaperone_2"/>
</dbReference>
<dbReference type="EMBL" id="GG697241">
    <property type="protein sequence ID" value="EET89635.1"/>
    <property type="molecule type" value="Genomic_DNA"/>
</dbReference>
<dbReference type="AlphaFoldDB" id="C7DI61"/>
<evidence type="ECO:0008006" key="4">
    <source>
        <dbReference type="Google" id="ProtNLM"/>
    </source>
</evidence>
<dbReference type="Gene3D" id="3.40.50.10900">
    <property type="entry name" value="PAC-like subunit"/>
    <property type="match status" value="1"/>
</dbReference>
<evidence type="ECO:0000313" key="2">
    <source>
        <dbReference type="EMBL" id="EET89635.1"/>
    </source>
</evidence>
<name>C7DI61_MICA2</name>
<evidence type="ECO:0000256" key="1">
    <source>
        <dbReference type="SAM" id="Coils"/>
    </source>
</evidence>
<dbReference type="PANTHER" id="PTHR35610:SF3">
    <property type="entry name" value="PROTEASOME ASSEMBLY CHAPERONE FAMILY PROTEIN"/>
    <property type="match status" value="1"/>
</dbReference>
<gene>
    <name evidence="2" type="ORF">UNLARM2_0753</name>
</gene>
<organism evidence="2 3">
    <name type="scientific">Candidatus Micrarchaeum acidiphilum ARMAN-2</name>
    <dbReference type="NCBI Taxonomy" id="425595"/>
    <lineage>
        <taxon>Archaea</taxon>
        <taxon>Candidatus Micrarchaeota</taxon>
        <taxon>Candidatus Micrarchaeia</taxon>
        <taxon>Candidatus Micrarchaeales</taxon>
        <taxon>Candidatus Micrarchaeaceae</taxon>
        <taxon>Candidatus Micrarchaeum</taxon>
    </lineage>
</organism>
<evidence type="ECO:0000313" key="3">
    <source>
        <dbReference type="Proteomes" id="UP000332487"/>
    </source>
</evidence>
<reference evidence="2 3" key="2">
    <citation type="journal article" date="2010" name="Proc. Natl. Acad. Sci. U.S.A.">
        <title>Enigmatic, ultrasmall, uncultivated Archaea.</title>
        <authorList>
            <person name="Baker B.J."/>
            <person name="Comolli L.R."/>
            <person name="Dick G.J."/>
            <person name="Hauser L.J."/>
            <person name="Hyatt D."/>
            <person name="Dill B.D."/>
            <person name="Land M.L."/>
            <person name="Verberkmoes N.C."/>
            <person name="Hettich R.L."/>
            <person name="Banfield J.F."/>
        </authorList>
    </citation>
    <scope>NUCLEOTIDE SEQUENCE [LARGE SCALE GENOMIC DNA]</scope>
    <source>
        <strain evidence="2">ARMAN-2</strain>
    </source>
</reference>
<keyword evidence="3" id="KW-1185">Reference proteome</keyword>
<feature type="coiled-coil region" evidence="1">
    <location>
        <begin position="209"/>
        <end position="243"/>
    </location>
</feature>
<proteinExistence type="predicted"/>
<dbReference type="PANTHER" id="PTHR35610">
    <property type="entry name" value="3-ISOPROPYLMALATE DEHYDRATASE-RELATED"/>
    <property type="match status" value="1"/>
</dbReference>
<reference evidence="2 3" key="1">
    <citation type="journal article" date="2009" name="Genome Biol.">
        <title>Community-wide analysis of microbial genome sequence signatures.</title>
        <authorList>
            <person name="Dick G.J."/>
            <person name="Andersson A.F."/>
            <person name="Baker B.J."/>
            <person name="Simmons S.L."/>
            <person name="Thomas B.C."/>
            <person name="Yelton A.P."/>
            <person name="Banfield J.F."/>
        </authorList>
    </citation>
    <scope>NUCLEOTIDE SEQUENCE [LARGE SCALE GENOMIC DNA]</scope>
    <source>
        <strain evidence="2">ARMAN-2</strain>
    </source>
</reference>